<feature type="compositionally biased region" description="Acidic residues" evidence="3">
    <location>
        <begin position="1091"/>
        <end position="1107"/>
    </location>
</feature>
<dbReference type="GO" id="GO:0005634">
    <property type="term" value="C:nucleus"/>
    <property type="evidence" value="ECO:0007669"/>
    <property type="project" value="TreeGrafter"/>
</dbReference>
<feature type="compositionally biased region" description="Polar residues" evidence="3">
    <location>
        <begin position="168"/>
        <end position="180"/>
    </location>
</feature>
<dbReference type="OrthoDB" id="48399at2759"/>
<keyword evidence="1" id="KW-0433">Leucine-rich repeat</keyword>
<dbReference type="Proteomes" id="UP000693970">
    <property type="component" value="Unassembled WGS sequence"/>
</dbReference>
<dbReference type="PANTHER" id="PTHR24113">
    <property type="entry name" value="RAN GTPASE-ACTIVATING PROTEIN 1"/>
    <property type="match status" value="1"/>
</dbReference>
<feature type="region of interest" description="Disordered" evidence="3">
    <location>
        <begin position="1088"/>
        <end position="1109"/>
    </location>
</feature>
<proteinExistence type="predicted"/>
<reference evidence="4" key="2">
    <citation type="submission" date="2021-04" db="EMBL/GenBank/DDBJ databases">
        <authorList>
            <person name="Podell S."/>
        </authorList>
    </citation>
    <scope>NUCLEOTIDE SEQUENCE</scope>
    <source>
        <strain evidence="4">Hildebrandi</strain>
    </source>
</reference>
<evidence type="ECO:0000313" key="4">
    <source>
        <dbReference type="EMBL" id="KAG7340615.1"/>
    </source>
</evidence>
<accession>A0A9K3PB87</accession>
<dbReference type="GO" id="GO:0006913">
    <property type="term" value="P:nucleocytoplasmic transport"/>
    <property type="evidence" value="ECO:0007669"/>
    <property type="project" value="TreeGrafter"/>
</dbReference>
<gene>
    <name evidence="4" type="ORF">IV203_024158</name>
</gene>
<dbReference type="GO" id="GO:0005096">
    <property type="term" value="F:GTPase activator activity"/>
    <property type="evidence" value="ECO:0007669"/>
    <property type="project" value="InterPro"/>
</dbReference>
<reference evidence="4" key="1">
    <citation type="journal article" date="2021" name="Sci. Rep.">
        <title>Diploid genomic architecture of Nitzschia inconspicua, an elite biomass production diatom.</title>
        <authorList>
            <person name="Oliver A."/>
            <person name="Podell S."/>
            <person name="Pinowska A."/>
            <person name="Traller J.C."/>
            <person name="Smith S.R."/>
            <person name="McClure R."/>
            <person name="Beliaev A."/>
            <person name="Bohutskyi P."/>
            <person name="Hill E.A."/>
            <person name="Rabines A."/>
            <person name="Zheng H."/>
            <person name="Allen L.Z."/>
            <person name="Kuo A."/>
            <person name="Grigoriev I.V."/>
            <person name="Allen A.E."/>
            <person name="Hazlebeck D."/>
            <person name="Allen E.E."/>
        </authorList>
    </citation>
    <scope>NUCLEOTIDE SEQUENCE</scope>
    <source>
        <strain evidence="4">Hildebrandi</strain>
    </source>
</reference>
<dbReference type="GO" id="GO:0005829">
    <property type="term" value="C:cytosol"/>
    <property type="evidence" value="ECO:0007669"/>
    <property type="project" value="TreeGrafter"/>
</dbReference>
<feature type="compositionally biased region" description="Polar residues" evidence="3">
    <location>
        <begin position="232"/>
        <end position="243"/>
    </location>
</feature>
<sequence>MTPYDNEDDDVEYENNQGTNDERHNLDYDGSNERHVEVNHNDDDDDGHQDESPRHRELFLHTEELAWSGEELEEYCQKHGLCQLCAQTKTHKRVFRLKKKNQWQPLTVKSTGSGASRSPYVVYKGYCLQPGCFTLEQAQRLLGEIGPSAPVDDDQYYQSTPAAADVGTTANGDNGDSNGTADGGKKKKGISRLLRGRRSKNGGSTAAEDMTGKRKNKKALTTAPAAFDSGFSGFSTVGGNANMRSVKTSKTRSSSGRSSHKSSSGRSIGSEIRRADDDMSVGSAMTSESKVRSSLRQLLQENMGTMLDVSNTRLHHVHVTELNNSLSVATTLHTLILENCKLNDNEVEIIGNGLASDDMAAPITRLSFRSNRIGNRGAVSLAAFFRKSSILQELDLSKNQIGSRGAMATLHAFRDNPNPAIKMINFAHNEIWDPDDGSFFAKNCTLQLLNLEGNFIHDEGADAIAKGLIANARNTKLSELYMGWNGIGDEGFIQLARMLESNKTLLRIGVGENDITSIGARALLSSLALNSTLREVTGLYHNQIDRKFIIACIKRLLYSHVETVSSEYEAQQKVQLMMEASLNAMDSLAEPLGSALPPPDEVSESSLDWAEKLYAPGEDAKAPILEINAPGVPLGNFDKKMEHDENCTCEVCVNNREKASASVESEKPGSEIPVVVKPKKSRYAEMPPPKAEMNRLTFFQSAPLAYFDKETGLHHAFPLHDFDYEKVIIQHALEGALKLDRTIELEVETATVDTFKTFIASGTSRVMHFSCFGHPTQILAFENGEGYLDTTMNVELLKTLIESAKTKPQLVVVNSFHSGRIGKAFLDAGVPHVICCHHTEVFRDKAACTFTKNLYRALSLNKSLKQSFEHAQEAVRVEEISKHVERYVLLPQKTDDPSYHDVPIFYTENVPANGLSSETEKQIMEEAREMLPVLPKHFIGREVDICHVLEALRIDNVVRIGGVKGSGKTSLVAAVCRYVQQRFKTFKFDDVFWLPPAHGVLPEQDTLYGDLSELMFRIIKSDHNISQDEDAMECKERIDIELEGRRALLAIDSRKFETTAATENLENLLSDLLASELDVKVILISPSSDLQENEEENDDEEEDEEDDTVRVGPIDFKSTSLLFGEISRFITANGCPAAQSPDEFAALMVPPSVAKLQDQTKFTSTRRSRLMSQIGNGLPSDIIRAAKDMPASSFIHLIGMANTPEVRIDSANALTAATAKWKGQLDAAVMNKNYLRAMDLDQVLKELESMKSKFPSLEDLVAKEQELHRRHTQCFKTRQYEEGNRLKREILTLKKRIMQEKRAVAAQHTTVVATPDKITNLQAQMDSIMRMANSSFSSLNELETPDRTEAVFSLGSAYHNCEVRIYPGNVCDFDPGQDLGAAICWTNECCDLGLDDGGKTLLEYGGRNLKTDIGSLPGITQTPWGIAKCGTGNAVIVGPGNYDDLRVHCVILAVGPMSPSCDDNYEEDDEDSLHYIKVMMRSCIRSGLILSKHSQVHSIAFPTLTAKMGTSAYEPTLLTNLKILVEETKHSDLNNLHIVARSDEEASKLIGMALELGLSITE</sequence>
<feature type="compositionally biased region" description="Basic and acidic residues" evidence="3">
    <location>
        <begin position="20"/>
        <end position="41"/>
    </location>
</feature>
<evidence type="ECO:0000256" key="3">
    <source>
        <dbReference type="SAM" id="MobiDB-lite"/>
    </source>
</evidence>
<dbReference type="EMBL" id="JAGRRH010000027">
    <property type="protein sequence ID" value="KAG7340615.1"/>
    <property type="molecule type" value="Genomic_DNA"/>
</dbReference>
<keyword evidence="5" id="KW-1185">Reference proteome</keyword>
<protein>
    <submittedName>
        <fullName evidence="4">Leucine rich repeat LRR-containing protein</fullName>
    </submittedName>
</protein>
<feature type="compositionally biased region" description="Low complexity" evidence="3">
    <location>
        <begin position="244"/>
        <end position="270"/>
    </location>
</feature>
<dbReference type="InterPro" id="IPR027038">
    <property type="entry name" value="RanGap"/>
</dbReference>
<feature type="region of interest" description="Disordered" evidence="3">
    <location>
        <begin position="231"/>
        <end position="291"/>
    </location>
</feature>
<name>A0A9K3PB87_9STRA</name>
<evidence type="ECO:0000256" key="2">
    <source>
        <dbReference type="ARBA" id="ARBA00022737"/>
    </source>
</evidence>
<organism evidence="4 5">
    <name type="scientific">Nitzschia inconspicua</name>
    <dbReference type="NCBI Taxonomy" id="303405"/>
    <lineage>
        <taxon>Eukaryota</taxon>
        <taxon>Sar</taxon>
        <taxon>Stramenopiles</taxon>
        <taxon>Ochrophyta</taxon>
        <taxon>Bacillariophyta</taxon>
        <taxon>Bacillariophyceae</taxon>
        <taxon>Bacillariophycidae</taxon>
        <taxon>Bacillariales</taxon>
        <taxon>Bacillariaceae</taxon>
        <taxon>Nitzschia</taxon>
    </lineage>
</organism>
<feature type="region of interest" description="Disordered" evidence="3">
    <location>
        <begin position="1"/>
        <end position="52"/>
    </location>
</feature>
<evidence type="ECO:0000256" key="1">
    <source>
        <dbReference type="ARBA" id="ARBA00022614"/>
    </source>
</evidence>
<dbReference type="InterPro" id="IPR001611">
    <property type="entry name" value="Leu-rich_rpt"/>
</dbReference>
<feature type="region of interest" description="Disordered" evidence="3">
    <location>
        <begin position="163"/>
        <end position="219"/>
    </location>
</feature>
<keyword evidence="2" id="KW-0677">Repeat</keyword>
<evidence type="ECO:0000313" key="5">
    <source>
        <dbReference type="Proteomes" id="UP000693970"/>
    </source>
</evidence>
<feature type="compositionally biased region" description="Acidic residues" evidence="3">
    <location>
        <begin position="1"/>
        <end position="13"/>
    </location>
</feature>
<feature type="compositionally biased region" description="Basic residues" evidence="3">
    <location>
        <begin position="185"/>
        <end position="200"/>
    </location>
</feature>
<dbReference type="PANTHER" id="PTHR24113:SF12">
    <property type="entry name" value="RAN GTPASE-ACTIVATING PROTEIN 1"/>
    <property type="match status" value="1"/>
</dbReference>
<dbReference type="Pfam" id="PF13516">
    <property type="entry name" value="LRR_6"/>
    <property type="match status" value="4"/>
</dbReference>
<comment type="caution">
    <text evidence="4">The sequence shown here is derived from an EMBL/GenBank/DDBJ whole genome shotgun (WGS) entry which is preliminary data.</text>
</comment>
<dbReference type="GO" id="GO:0048471">
    <property type="term" value="C:perinuclear region of cytoplasm"/>
    <property type="evidence" value="ECO:0007669"/>
    <property type="project" value="TreeGrafter"/>
</dbReference>
<dbReference type="GO" id="GO:0031267">
    <property type="term" value="F:small GTPase binding"/>
    <property type="evidence" value="ECO:0007669"/>
    <property type="project" value="TreeGrafter"/>
</dbReference>
<dbReference type="SMART" id="SM00368">
    <property type="entry name" value="LRR_RI"/>
    <property type="match status" value="6"/>
</dbReference>